<protein>
    <submittedName>
        <fullName evidence="1">Uncharacterized protein</fullName>
    </submittedName>
</protein>
<gene>
    <name evidence="1" type="ORF">AAHA92_08695</name>
</gene>
<sequence>MRPPHGTYFTLLRQDPRQETALKRIGENQKGKTGSKTRIRLEKNRREPKGKGAFGRTCRVEDTKRNTMLQNPGPPYEIQSGGFHSALHMPYDRFGDPRKAADCEIDQFLAVGLVWKSSSFSASSSLSSRTAEESALASIHVVAVLFRAADFISDNKATVLLCTCSSWFQSGLVFALP</sequence>
<organism evidence="1 2">
    <name type="scientific">Salvia divinorum</name>
    <name type="common">Maria pastora</name>
    <name type="synonym">Diviner's sage</name>
    <dbReference type="NCBI Taxonomy" id="28513"/>
    <lineage>
        <taxon>Eukaryota</taxon>
        <taxon>Viridiplantae</taxon>
        <taxon>Streptophyta</taxon>
        <taxon>Embryophyta</taxon>
        <taxon>Tracheophyta</taxon>
        <taxon>Spermatophyta</taxon>
        <taxon>Magnoliopsida</taxon>
        <taxon>eudicotyledons</taxon>
        <taxon>Gunneridae</taxon>
        <taxon>Pentapetalae</taxon>
        <taxon>asterids</taxon>
        <taxon>lamiids</taxon>
        <taxon>Lamiales</taxon>
        <taxon>Lamiaceae</taxon>
        <taxon>Nepetoideae</taxon>
        <taxon>Mentheae</taxon>
        <taxon>Salviinae</taxon>
        <taxon>Salvia</taxon>
        <taxon>Salvia subgen. Calosphace</taxon>
    </lineage>
</organism>
<dbReference type="EMBL" id="JBEAFC010000004">
    <property type="protein sequence ID" value="KAL1558200.1"/>
    <property type="molecule type" value="Genomic_DNA"/>
</dbReference>
<comment type="caution">
    <text evidence="1">The sequence shown here is derived from an EMBL/GenBank/DDBJ whole genome shotgun (WGS) entry which is preliminary data.</text>
</comment>
<dbReference type="Proteomes" id="UP001567538">
    <property type="component" value="Unassembled WGS sequence"/>
</dbReference>
<evidence type="ECO:0000313" key="2">
    <source>
        <dbReference type="Proteomes" id="UP001567538"/>
    </source>
</evidence>
<keyword evidence="2" id="KW-1185">Reference proteome</keyword>
<proteinExistence type="predicted"/>
<dbReference type="AlphaFoldDB" id="A0ABD1HQ49"/>
<reference evidence="1 2" key="1">
    <citation type="submission" date="2024-06" db="EMBL/GenBank/DDBJ databases">
        <title>A chromosome level genome sequence of Diviner's sage (Salvia divinorum).</title>
        <authorList>
            <person name="Ford S.A."/>
            <person name="Ro D.-K."/>
            <person name="Ness R.W."/>
            <person name="Phillips M.A."/>
        </authorList>
    </citation>
    <scope>NUCLEOTIDE SEQUENCE [LARGE SCALE GENOMIC DNA]</scope>
    <source>
        <strain evidence="1">SAF-2024a</strain>
        <tissue evidence="1">Leaf</tissue>
    </source>
</reference>
<evidence type="ECO:0000313" key="1">
    <source>
        <dbReference type="EMBL" id="KAL1558200.1"/>
    </source>
</evidence>
<name>A0ABD1HQ49_SALDI</name>
<accession>A0ABD1HQ49</accession>